<comment type="caution">
    <text evidence="3">The sequence shown here is derived from an EMBL/GenBank/DDBJ whole genome shotgun (WGS) entry which is preliminary data.</text>
</comment>
<dbReference type="Pfam" id="PF21302">
    <property type="entry name" value="Zn_ribbon_RlmA"/>
    <property type="match status" value="1"/>
</dbReference>
<evidence type="ECO:0000259" key="2">
    <source>
        <dbReference type="Pfam" id="PF21302"/>
    </source>
</evidence>
<protein>
    <submittedName>
        <fullName evidence="3">Methyltransferase domain-containing protein</fullName>
    </submittedName>
</protein>
<dbReference type="SUPFAM" id="SSF53335">
    <property type="entry name" value="S-adenosyl-L-methionine-dependent methyltransferases"/>
    <property type="match status" value="1"/>
</dbReference>
<sequence length="277" mass="32023">MISNFICPLCQTQLVVEERSYKCHKGHNFDRAKSGYINLLMSQQTKKKRHGDDKLMVQARKEFLESGYYNVLREKLQDVVNKYAKDQDVILDAGCGEGWYTDHILKHLTEQSLHIKMLGIDISKCAVDYAAKRNKKIELAVASIADLPVADQSCDIIISIFAPFLGEECQRALKEDGLLIKVIPLEKHLWSLKKAVYDTPYENVIENLEVDGFELIERHDIKEMMHLTNNHDIVSLFMMTPYYYKTGREDQMKLNSVQTLDTEIEFAILVYRNQVGR</sequence>
<dbReference type="InterPro" id="IPR029063">
    <property type="entry name" value="SAM-dependent_MTases_sf"/>
</dbReference>
<dbReference type="GO" id="GO:0008168">
    <property type="term" value="F:methyltransferase activity"/>
    <property type="evidence" value="ECO:0007669"/>
    <property type="project" value="UniProtKB-KW"/>
</dbReference>
<dbReference type="RefSeq" id="WP_129821433.1">
    <property type="nucleotide sequence ID" value="NZ_CAJJOK010000013.1"/>
</dbReference>
<keyword evidence="3" id="KW-0489">Methyltransferase</keyword>
<organism evidence="3">
    <name type="scientific">Turicibacter sanguinis</name>
    <dbReference type="NCBI Taxonomy" id="154288"/>
    <lineage>
        <taxon>Bacteria</taxon>
        <taxon>Bacillati</taxon>
        <taxon>Bacillota</taxon>
        <taxon>Erysipelotrichia</taxon>
        <taxon>Erysipelotrichales</taxon>
        <taxon>Turicibacteraceae</taxon>
        <taxon>Turicibacter</taxon>
    </lineage>
</organism>
<dbReference type="Gene3D" id="3.40.50.150">
    <property type="entry name" value="Vaccinia Virus protein VP39"/>
    <property type="match status" value="1"/>
</dbReference>
<dbReference type="AlphaFoldDB" id="A0A6G2CQ08"/>
<dbReference type="EMBL" id="WMQV01000028">
    <property type="protein sequence ID" value="MTL94983.1"/>
    <property type="molecule type" value="Genomic_DNA"/>
</dbReference>
<dbReference type="InterPro" id="IPR048647">
    <property type="entry name" value="RlmA_N"/>
</dbReference>
<feature type="domain" description="Methyltransferase" evidence="1">
    <location>
        <begin position="90"/>
        <end position="174"/>
    </location>
</feature>
<reference evidence="3" key="1">
    <citation type="journal article" date="2019" name="Nat. Med.">
        <title>A library of human gut bacterial isolates paired with longitudinal multiomics data enables mechanistic microbiome research.</title>
        <authorList>
            <person name="Poyet M."/>
            <person name="Groussin M."/>
            <person name="Gibbons S.M."/>
            <person name="Avila-Pacheco J."/>
            <person name="Jiang X."/>
            <person name="Kearney S.M."/>
            <person name="Perrotta A.R."/>
            <person name="Berdy B."/>
            <person name="Zhao S."/>
            <person name="Lieberman T.D."/>
            <person name="Swanson P.K."/>
            <person name="Smith M."/>
            <person name="Roesemann S."/>
            <person name="Alexander J.E."/>
            <person name="Rich S.A."/>
            <person name="Livny J."/>
            <person name="Vlamakis H."/>
            <person name="Clish C."/>
            <person name="Bullock K."/>
            <person name="Deik A."/>
            <person name="Scott J."/>
            <person name="Pierce K.A."/>
            <person name="Xavier R.J."/>
            <person name="Alm E.J."/>
        </authorList>
    </citation>
    <scope>NUCLEOTIDE SEQUENCE</scope>
    <source>
        <strain evidence="3">BIOML-A179</strain>
    </source>
</reference>
<dbReference type="CDD" id="cd02440">
    <property type="entry name" value="AdoMet_MTases"/>
    <property type="match status" value="1"/>
</dbReference>
<dbReference type="Pfam" id="PF13649">
    <property type="entry name" value="Methyltransf_25"/>
    <property type="match status" value="1"/>
</dbReference>
<dbReference type="PIRSF" id="PIRSF018249">
    <property type="entry name" value="MyrA_prd"/>
    <property type="match status" value="1"/>
</dbReference>
<dbReference type="GO" id="GO:0032259">
    <property type="term" value="P:methylation"/>
    <property type="evidence" value="ECO:0007669"/>
    <property type="project" value="UniProtKB-KW"/>
</dbReference>
<proteinExistence type="predicted"/>
<accession>A0A6G2CQ08</accession>
<dbReference type="PANTHER" id="PTHR43460">
    <property type="entry name" value="METHYLTRANSFERASE"/>
    <property type="match status" value="1"/>
</dbReference>
<dbReference type="PANTHER" id="PTHR43460:SF1">
    <property type="entry name" value="METHYLTRANSFERASE TYPE 11 DOMAIN-CONTAINING PROTEIN"/>
    <property type="match status" value="1"/>
</dbReference>
<evidence type="ECO:0000259" key="1">
    <source>
        <dbReference type="Pfam" id="PF13649"/>
    </source>
</evidence>
<gene>
    <name evidence="3" type="ORF">GMA64_10625</name>
</gene>
<feature type="domain" description="23S rRNA (guanine(745)-N(1))-methyltransferase N-terminal" evidence="2">
    <location>
        <begin position="5"/>
        <end position="45"/>
    </location>
</feature>
<dbReference type="InterPro" id="IPR052939">
    <property type="entry name" value="23S_rRNA_MeTrnsfrase_RlmA"/>
</dbReference>
<evidence type="ECO:0000313" key="3">
    <source>
        <dbReference type="EMBL" id="MTL94983.1"/>
    </source>
</evidence>
<name>A0A6G2CQ08_9FIRM</name>
<dbReference type="InterPro" id="IPR041698">
    <property type="entry name" value="Methyltransf_25"/>
</dbReference>
<keyword evidence="3" id="KW-0808">Transferase</keyword>
<dbReference type="InterPro" id="IPR016718">
    <property type="entry name" value="rRNA_m1G-MeTrfase_A_prd"/>
</dbReference>